<dbReference type="InterPro" id="IPR026331">
    <property type="entry name" value="PFL_4710"/>
</dbReference>
<feature type="signal peptide" evidence="1">
    <location>
        <begin position="1"/>
        <end position="21"/>
    </location>
</feature>
<feature type="chain" id="PRO_5037731575" evidence="1">
    <location>
        <begin position="22"/>
        <end position="312"/>
    </location>
</feature>
<organism evidence="2 3">
    <name type="scientific">Entomomonas asaccharolytica</name>
    <dbReference type="NCBI Taxonomy" id="2785331"/>
    <lineage>
        <taxon>Bacteria</taxon>
        <taxon>Pseudomonadati</taxon>
        <taxon>Pseudomonadota</taxon>
        <taxon>Gammaproteobacteria</taxon>
        <taxon>Pseudomonadales</taxon>
        <taxon>Pseudomonadaceae</taxon>
        <taxon>Entomomonas</taxon>
    </lineage>
</organism>
<dbReference type="Proteomes" id="UP000595278">
    <property type="component" value="Chromosome"/>
</dbReference>
<dbReference type="RefSeq" id="WP_201095316.1">
    <property type="nucleotide sequence ID" value="NZ_CP067393.1"/>
</dbReference>
<keyword evidence="3" id="KW-1185">Reference proteome</keyword>
<evidence type="ECO:0000313" key="2">
    <source>
        <dbReference type="EMBL" id="QQP86859.1"/>
    </source>
</evidence>
<sequence>MKWIFSLLSMLLLVIATPVNAQKLGGGGTNTAEITSSAMSPSCMQWTPVGVCLWMECNPKCKVKTSVKVRHFVPEAVVSTYADTGSNPWQEVSPMSLPVPGAEGGGGMVQSDGGRNNHAKFKNADVIGHPGGYAYSAVDGGYTCESATQPFYPYFLSTLDTIGWRFGIPEMIYPEALAPGMREVGSIFSGNMWGNVYPREGTIVQPDDYKSAAMAAQRAADITTRSGQPHVYTQIKGHARDGYWPPEQPVIENDDSTHTWQQISPSTEKTCDVFPNTEMTTRSANDAYVFALWRPYRCCKKVGDIFLGSIGN</sequence>
<dbReference type="InterPro" id="IPR009649">
    <property type="entry name" value="TraU"/>
</dbReference>
<reference evidence="2 3" key="1">
    <citation type="submission" date="2021-01" db="EMBL/GenBank/DDBJ databases">
        <title>Entomomonas sp. F2A isolated from a house cricket (Acheta domesticus).</title>
        <authorList>
            <person name="Spergser J."/>
            <person name="Busse H.-J."/>
        </authorList>
    </citation>
    <scope>NUCLEOTIDE SEQUENCE [LARGE SCALE GENOMIC DNA]</scope>
    <source>
        <strain evidence="2 3">F2A</strain>
    </source>
</reference>
<proteinExistence type="predicted"/>
<gene>
    <name evidence="2" type="ORF">JHT90_06350</name>
</gene>
<dbReference type="Pfam" id="PF06834">
    <property type="entry name" value="TraU"/>
    <property type="match status" value="1"/>
</dbReference>
<dbReference type="KEGG" id="eaz:JHT90_06350"/>
<dbReference type="AlphaFoldDB" id="A0A974NI15"/>
<dbReference type="NCBIfam" id="TIGR03756">
    <property type="entry name" value="conj_TIGR03756"/>
    <property type="match status" value="1"/>
</dbReference>
<dbReference type="EMBL" id="CP067393">
    <property type="protein sequence ID" value="QQP86859.1"/>
    <property type="molecule type" value="Genomic_DNA"/>
</dbReference>
<keyword evidence="1" id="KW-0732">Signal</keyword>
<accession>A0A974NI15</accession>
<protein>
    <submittedName>
        <fullName evidence="2">TIGR03756 family integrating conjugative element protein</fullName>
    </submittedName>
</protein>
<name>A0A974NI15_9GAMM</name>
<evidence type="ECO:0000256" key="1">
    <source>
        <dbReference type="SAM" id="SignalP"/>
    </source>
</evidence>
<evidence type="ECO:0000313" key="3">
    <source>
        <dbReference type="Proteomes" id="UP000595278"/>
    </source>
</evidence>